<dbReference type="PROSITE" id="PS50850">
    <property type="entry name" value="MFS"/>
    <property type="match status" value="1"/>
</dbReference>
<dbReference type="STRING" id="1745343.A0A2J6PLF6"/>
<feature type="transmembrane region" description="Helical" evidence="5">
    <location>
        <begin position="340"/>
        <end position="365"/>
    </location>
</feature>
<accession>A0A2J6PLF6</accession>
<evidence type="ECO:0000256" key="3">
    <source>
        <dbReference type="ARBA" id="ARBA00022989"/>
    </source>
</evidence>
<feature type="transmembrane region" description="Helical" evidence="5">
    <location>
        <begin position="483"/>
        <end position="501"/>
    </location>
</feature>
<feature type="transmembrane region" description="Helical" evidence="5">
    <location>
        <begin position="116"/>
        <end position="136"/>
    </location>
</feature>
<feature type="transmembrane region" description="Helical" evidence="5">
    <location>
        <begin position="420"/>
        <end position="441"/>
    </location>
</feature>
<evidence type="ECO:0000256" key="1">
    <source>
        <dbReference type="ARBA" id="ARBA00004141"/>
    </source>
</evidence>
<dbReference type="PANTHER" id="PTHR23502:SF20">
    <property type="entry name" value="TRANSPORTER, PUTATIVE (AFU_ORTHOLOGUE AFUA_6G13880)-RELATED"/>
    <property type="match status" value="1"/>
</dbReference>
<feature type="transmembrane region" description="Helical" evidence="5">
    <location>
        <begin position="231"/>
        <end position="251"/>
    </location>
</feature>
<keyword evidence="7" id="KW-0808">Transferase</keyword>
<name>A0A2J6PLF6_9HELO</name>
<dbReference type="GO" id="GO:0016301">
    <property type="term" value="F:kinase activity"/>
    <property type="evidence" value="ECO:0007669"/>
    <property type="project" value="UniProtKB-KW"/>
</dbReference>
<keyword evidence="3 5" id="KW-1133">Transmembrane helix</keyword>
<protein>
    <submittedName>
        <fullName evidence="7">Serine/threonine kinase 16</fullName>
    </submittedName>
</protein>
<feature type="transmembrane region" description="Helical" evidence="5">
    <location>
        <begin position="168"/>
        <end position="195"/>
    </location>
</feature>
<dbReference type="Gene3D" id="1.20.1250.20">
    <property type="entry name" value="MFS general substrate transporter like domains"/>
    <property type="match status" value="1"/>
</dbReference>
<feature type="transmembrane region" description="Helical" evidence="5">
    <location>
        <begin position="513"/>
        <end position="534"/>
    </location>
</feature>
<dbReference type="OrthoDB" id="2585655at2759"/>
<sequence>MGLGVLGDAHLEHVPGTALLTDVANLGDPEHHHHHGALDTSLLKHDKGKDSDVLLVPQPSNSPNDPLNRPLWKKDFMLFLICIDTAVVGAWGPMISPGYVIMSDKFHMSYNKLNGGLGWGIFVIGVSCFFTQSMAVCWGRRPIFLLGNLLLFISSVWGYFAHSYSSLLASRLIGCIGMSPFEVLVTTTIADIYFVHQRGLRLAMWGLCLSIGVGGGIMISGYIIQDLGWNWTYGICACFFGVWTLVLFLFCPETAYRRDALLNTDLGTDDRAAELILGTEGKPSTASNVQTVERVNTNLSSTETRNTWVSELKIFHGRVCDDSFFKVLARPLMMLIFPQVLFSFIAYGMTTSWLIVVGSVLAQIFSAPPYNFTPSGVGLVSISTIVGSIIGAFSSGPAADWVVKAMSRRNNGVYEPEFRLVLIIVTLIIGGMSFFGFGWSIQNRDPWIGPVIFYGMQYFAVGFINIAVYGYLTDCHRDKAPEAFAAINLRNIYSFGMNYFISSWIDSQGPKEVFCIIGGIHVFICLTAVPMYIYGKRCRSWTSRVEIFQKVMRA</sequence>
<gene>
    <name evidence="7" type="ORF">NA56DRAFT_635594</name>
</gene>
<evidence type="ECO:0000259" key="6">
    <source>
        <dbReference type="PROSITE" id="PS50850"/>
    </source>
</evidence>
<dbReference type="PANTHER" id="PTHR23502">
    <property type="entry name" value="MAJOR FACILITATOR SUPERFAMILY"/>
    <property type="match status" value="1"/>
</dbReference>
<dbReference type="GO" id="GO:0005886">
    <property type="term" value="C:plasma membrane"/>
    <property type="evidence" value="ECO:0007669"/>
    <property type="project" value="TreeGrafter"/>
</dbReference>
<dbReference type="InterPro" id="IPR011701">
    <property type="entry name" value="MFS"/>
</dbReference>
<proteinExistence type="predicted"/>
<feature type="transmembrane region" description="Helical" evidence="5">
    <location>
        <begin position="377"/>
        <end position="399"/>
    </location>
</feature>
<dbReference type="EMBL" id="KZ613519">
    <property type="protein sequence ID" value="PMD14706.1"/>
    <property type="molecule type" value="Genomic_DNA"/>
</dbReference>
<evidence type="ECO:0000256" key="2">
    <source>
        <dbReference type="ARBA" id="ARBA00022692"/>
    </source>
</evidence>
<dbReference type="InterPro" id="IPR020846">
    <property type="entry name" value="MFS_dom"/>
</dbReference>
<organism evidence="7 8">
    <name type="scientific">Hyaloscypha hepaticicola</name>
    <dbReference type="NCBI Taxonomy" id="2082293"/>
    <lineage>
        <taxon>Eukaryota</taxon>
        <taxon>Fungi</taxon>
        <taxon>Dikarya</taxon>
        <taxon>Ascomycota</taxon>
        <taxon>Pezizomycotina</taxon>
        <taxon>Leotiomycetes</taxon>
        <taxon>Helotiales</taxon>
        <taxon>Hyaloscyphaceae</taxon>
        <taxon>Hyaloscypha</taxon>
    </lineage>
</organism>
<keyword evidence="4 5" id="KW-0472">Membrane</keyword>
<dbReference type="Proteomes" id="UP000235672">
    <property type="component" value="Unassembled WGS sequence"/>
</dbReference>
<dbReference type="GO" id="GO:0022857">
    <property type="term" value="F:transmembrane transporter activity"/>
    <property type="evidence" value="ECO:0007669"/>
    <property type="project" value="InterPro"/>
</dbReference>
<keyword evidence="8" id="KW-1185">Reference proteome</keyword>
<feature type="transmembrane region" description="Helical" evidence="5">
    <location>
        <begin position="76"/>
        <end position="96"/>
    </location>
</feature>
<evidence type="ECO:0000256" key="4">
    <source>
        <dbReference type="ARBA" id="ARBA00023136"/>
    </source>
</evidence>
<evidence type="ECO:0000313" key="8">
    <source>
        <dbReference type="Proteomes" id="UP000235672"/>
    </source>
</evidence>
<dbReference type="InterPro" id="IPR036259">
    <property type="entry name" value="MFS_trans_sf"/>
</dbReference>
<comment type="subcellular location">
    <subcellularLocation>
        <location evidence="1">Membrane</location>
        <topology evidence="1">Multi-pass membrane protein</topology>
    </subcellularLocation>
</comment>
<feature type="transmembrane region" description="Helical" evidence="5">
    <location>
        <begin position="202"/>
        <end position="225"/>
    </location>
</feature>
<keyword evidence="7" id="KW-0418">Kinase</keyword>
<keyword evidence="2 5" id="KW-0812">Transmembrane</keyword>
<evidence type="ECO:0000256" key="5">
    <source>
        <dbReference type="SAM" id="Phobius"/>
    </source>
</evidence>
<dbReference type="SUPFAM" id="SSF103473">
    <property type="entry name" value="MFS general substrate transporter"/>
    <property type="match status" value="1"/>
</dbReference>
<evidence type="ECO:0000313" key="7">
    <source>
        <dbReference type="EMBL" id="PMD14706.1"/>
    </source>
</evidence>
<dbReference type="Pfam" id="PF07690">
    <property type="entry name" value="MFS_1"/>
    <property type="match status" value="1"/>
</dbReference>
<dbReference type="AlphaFoldDB" id="A0A2J6PLF6"/>
<reference evidence="7 8" key="1">
    <citation type="submission" date="2016-05" db="EMBL/GenBank/DDBJ databases">
        <title>A degradative enzymes factory behind the ericoid mycorrhizal symbiosis.</title>
        <authorList>
            <consortium name="DOE Joint Genome Institute"/>
            <person name="Martino E."/>
            <person name="Morin E."/>
            <person name="Grelet G."/>
            <person name="Kuo A."/>
            <person name="Kohler A."/>
            <person name="Daghino S."/>
            <person name="Barry K."/>
            <person name="Choi C."/>
            <person name="Cichocki N."/>
            <person name="Clum A."/>
            <person name="Copeland A."/>
            <person name="Hainaut M."/>
            <person name="Haridas S."/>
            <person name="Labutti K."/>
            <person name="Lindquist E."/>
            <person name="Lipzen A."/>
            <person name="Khouja H.-R."/>
            <person name="Murat C."/>
            <person name="Ohm R."/>
            <person name="Olson A."/>
            <person name="Spatafora J."/>
            <person name="Veneault-Fourrey C."/>
            <person name="Henrissat B."/>
            <person name="Grigoriev I."/>
            <person name="Martin F."/>
            <person name="Perotto S."/>
        </authorList>
    </citation>
    <scope>NUCLEOTIDE SEQUENCE [LARGE SCALE GENOMIC DNA]</scope>
    <source>
        <strain evidence="7 8">UAMH 7357</strain>
    </source>
</reference>
<feature type="transmembrane region" description="Helical" evidence="5">
    <location>
        <begin position="143"/>
        <end position="162"/>
    </location>
</feature>
<feature type="transmembrane region" description="Helical" evidence="5">
    <location>
        <begin position="447"/>
        <end position="471"/>
    </location>
</feature>
<feature type="domain" description="Major facilitator superfamily (MFS) profile" evidence="6">
    <location>
        <begin position="70"/>
        <end position="554"/>
    </location>
</feature>